<feature type="transmembrane region" description="Helical" evidence="5">
    <location>
        <begin position="6"/>
        <end position="24"/>
    </location>
</feature>
<comment type="similarity">
    <text evidence="5">Belongs to the FliO/MopB family.</text>
</comment>
<feature type="region of interest" description="Disordered" evidence="6">
    <location>
        <begin position="108"/>
        <end position="140"/>
    </location>
</feature>
<keyword evidence="7" id="KW-0282">Flagellum</keyword>
<keyword evidence="5" id="KW-0975">Bacterial flagellum</keyword>
<evidence type="ECO:0000256" key="5">
    <source>
        <dbReference type="RuleBase" id="RU362064"/>
    </source>
</evidence>
<evidence type="ECO:0000256" key="3">
    <source>
        <dbReference type="ARBA" id="ARBA00022989"/>
    </source>
</evidence>
<dbReference type="EMBL" id="JBHSMG010000002">
    <property type="protein sequence ID" value="MFC5502347.1"/>
    <property type="molecule type" value="Genomic_DNA"/>
</dbReference>
<organism evidence="7 8">
    <name type="scientific">Lysinimonas soli</name>
    <dbReference type="NCBI Taxonomy" id="1074233"/>
    <lineage>
        <taxon>Bacteria</taxon>
        <taxon>Bacillati</taxon>
        <taxon>Actinomycetota</taxon>
        <taxon>Actinomycetes</taxon>
        <taxon>Micrococcales</taxon>
        <taxon>Microbacteriaceae</taxon>
        <taxon>Lysinimonas</taxon>
    </lineage>
</organism>
<keyword evidence="8" id="KW-1185">Reference proteome</keyword>
<dbReference type="Pfam" id="PF04347">
    <property type="entry name" value="FliO"/>
    <property type="match status" value="1"/>
</dbReference>
<evidence type="ECO:0000313" key="8">
    <source>
        <dbReference type="Proteomes" id="UP001596039"/>
    </source>
</evidence>
<proteinExistence type="inferred from homology"/>
<keyword evidence="2 5" id="KW-0812">Transmembrane</keyword>
<keyword evidence="4 5" id="KW-0472">Membrane</keyword>
<evidence type="ECO:0000256" key="2">
    <source>
        <dbReference type="ARBA" id="ARBA00022692"/>
    </source>
</evidence>
<keyword evidence="7" id="KW-0969">Cilium</keyword>
<gene>
    <name evidence="7" type="primary">fliO</name>
    <name evidence="7" type="ORF">ACFPJ4_08865</name>
</gene>
<dbReference type="NCBIfam" id="TIGR03500">
    <property type="entry name" value="FliO_TIGR"/>
    <property type="match status" value="1"/>
</dbReference>
<sequence length="168" mass="17413">MDSVLLALRVAVSLGVVIAAIWLLQRRMSRGRATRAGRPISVIARQNLGPKASVAVVDFGGKRFLLGVTEHGVTVLHDAVAETVAAETEEAIVSGQARQSSRDFAEALSLAQGQGTAPRRPAPASVATSRDTGLAPALPLSAPASRLSGSILSAATWKQAWTAVRGGR</sequence>
<keyword evidence="1 5" id="KW-1003">Cell membrane</keyword>
<evidence type="ECO:0000256" key="4">
    <source>
        <dbReference type="ARBA" id="ARBA00023136"/>
    </source>
</evidence>
<dbReference type="RefSeq" id="WP_386740043.1">
    <property type="nucleotide sequence ID" value="NZ_JBHSMG010000002.1"/>
</dbReference>
<keyword evidence="3 5" id="KW-1133">Transmembrane helix</keyword>
<comment type="caution">
    <text evidence="7">The sequence shown here is derived from an EMBL/GenBank/DDBJ whole genome shotgun (WGS) entry which is preliminary data.</text>
</comment>
<evidence type="ECO:0000313" key="7">
    <source>
        <dbReference type="EMBL" id="MFC5502347.1"/>
    </source>
</evidence>
<reference evidence="8" key="1">
    <citation type="journal article" date="2019" name="Int. J. Syst. Evol. Microbiol.">
        <title>The Global Catalogue of Microorganisms (GCM) 10K type strain sequencing project: providing services to taxonomists for standard genome sequencing and annotation.</title>
        <authorList>
            <consortium name="The Broad Institute Genomics Platform"/>
            <consortium name="The Broad Institute Genome Sequencing Center for Infectious Disease"/>
            <person name="Wu L."/>
            <person name="Ma J."/>
        </authorList>
    </citation>
    <scope>NUCLEOTIDE SEQUENCE [LARGE SCALE GENOMIC DNA]</scope>
    <source>
        <strain evidence="8">CGMCC 4.6997</strain>
    </source>
</reference>
<keyword evidence="7" id="KW-0966">Cell projection</keyword>
<protein>
    <recommendedName>
        <fullName evidence="5">Flagellar protein</fullName>
    </recommendedName>
</protein>
<comment type="subcellular location">
    <subcellularLocation>
        <location evidence="5">Cell membrane</location>
    </subcellularLocation>
    <subcellularLocation>
        <location evidence="5">Bacterial flagellum basal body</location>
    </subcellularLocation>
</comment>
<accession>A0ABW0NQI2</accession>
<dbReference type="InterPro" id="IPR022781">
    <property type="entry name" value="Flagellar_biosynth_FliO"/>
</dbReference>
<name>A0ABW0NQI2_9MICO</name>
<evidence type="ECO:0000256" key="6">
    <source>
        <dbReference type="SAM" id="MobiDB-lite"/>
    </source>
</evidence>
<evidence type="ECO:0000256" key="1">
    <source>
        <dbReference type="ARBA" id="ARBA00022475"/>
    </source>
</evidence>
<dbReference type="Proteomes" id="UP001596039">
    <property type="component" value="Unassembled WGS sequence"/>
</dbReference>